<proteinExistence type="predicted"/>
<gene>
    <name evidence="1" type="ORF">L6452_20135</name>
</gene>
<evidence type="ECO:0000313" key="2">
    <source>
        <dbReference type="Proteomes" id="UP001055879"/>
    </source>
</evidence>
<reference evidence="1 2" key="2">
    <citation type="journal article" date="2022" name="Mol. Ecol. Resour.">
        <title>The genomes of chicory, endive, great burdock and yacon provide insights into Asteraceae paleo-polyploidization history and plant inulin production.</title>
        <authorList>
            <person name="Fan W."/>
            <person name="Wang S."/>
            <person name="Wang H."/>
            <person name="Wang A."/>
            <person name="Jiang F."/>
            <person name="Liu H."/>
            <person name="Zhao H."/>
            <person name="Xu D."/>
            <person name="Zhang Y."/>
        </authorList>
    </citation>
    <scope>NUCLEOTIDE SEQUENCE [LARGE SCALE GENOMIC DNA]</scope>
    <source>
        <strain evidence="2">cv. Niubang</strain>
    </source>
</reference>
<keyword evidence="2" id="KW-1185">Reference proteome</keyword>
<comment type="caution">
    <text evidence="1">The sequence shown here is derived from an EMBL/GenBank/DDBJ whole genome shotgun (WGS) entry which is preliminary data.</text>
</comment>
<sequence>MIYSFLVAIAFDLQLLIFPTRYDKIYDALMYLGANVGNILWWLLLHLFSVWSVSEFSGNRWYKVGFRCYLSAVLILFGTVLAANIITSKWLDERNDTSALCSRESKEKEAPTLQLYRFHGQHGQDPEGKYESLEKYGKDLMKYEDASRYSPGELRTTLCSLVNQGFGKAAISEGTPPCDPLAKSDRTSWCNESDQPVCRVCDIVLKSDFAWSAH</sequence>
<accession>A0ACB9BAL8</accession>
<protein>
    <submittedName>
        <fullName evidence="1">Uncharacterized protein</fullName>
    </submittedName>
</protein>
<reference evidence="2" key="1">
    <citation type="journal article" date="2022" name="Mol. Ecol. Resour.">
        <title>The genomes of chicory, endive, great burdock and yacon provide insights into Asteraceae palaeo-polyploidization history and plant inulin production.</title>
        <authorList>
            <person name="Fan W."/>
            <person name="Wang S."/>
            <person name="Wang H."/>
            <person name="Wang A."/>
            <person name="Jiang F."/>
            <person name="Liu H."/>
            <person name="Zhao H."/>
            <person name="Xu D."/>
            <person name="Zhang Y."/>
        </authorList>
    </citation>
    <scope>NUCLEOTIDE SEQUENCE [LARGE SCALE GENOMIC DNA]</scope>
    <source>
        <strain evidence="2">cv. Niubang</strain>
    </source>
</reference>
<name>A0ACB9BAL8_ARCLA</name>
<evidence type="ECO:0000313" key="1">
    <source>
        <dbReference type="EMBL" id="KAI3719240.1"/>
    </source>
</evidence>
<organism evidence="1 2">
    <name type="scientific">Arctium lappa</name>
    <name type="common">Greater burdock</name>
    <name type="synonym">Lappa major</name>
    <dbReference type="NCBI Taxonomy" id="4217"/>
    <lineage>
        <taxon>Eukaryota</taxon>
        <taxon>Viridiplantae</taxon>
        <taxon>Streptophyta</taxon>
        <taxon>Embryophyta</taxon>
        <taxon>Tracheophyta</taxon>
        <taxon>Spermatophyta</taxon>
        <taxon>Magnoliopsida</taxon>
        <taxon>eudicotyledons</taxon>
        <taxon>Gunneridae</taxon>
        <taxon>Pentapetalae</taxon>
        <taxon>asterids</taxon>
        <taxon>campanulids</taxon>
        <taxon>Asterales</taxon>
        <taxon>Asteraceae</taxon>
        <taxon>Carduoideae</taxon>
        <taxon>Cardueae</taxon>
        <taxon>Arctiinae</taxon>
        <taxon>Arctium</taxon>
    </lineage>
</organism>
<dbReference type="Proteomes" id="UP001055879">
    <property type="component" value="Linkage Group LG06"/>
</dbReference>
<dbReference type="EMBL" id="CM042052">
    <property type="protein sequence ID" value="KAI3719240.1"/>
    <property type="molecule type" value="Genomic_DNA"/>
</dbReference>